<keyword evidence="1" id="KW-0812">Transmembrane</keyword>
<comment type="caution">
    <text evidence="3">The sequence shown here is derived from an EMBL/GenBank/DDBJ whole genome shotgun (WGS) entry which is preliminary data.</text>
</comment>
<evidence type="ECO:0000259" key="2">
    <source>
        <dbReference type="Pfam" id="PF14285"/>
    </source>
</evidence>
<accession>A0A354YXC3</accession>
<organism evidence="3 4">
    <name type="scientific">Syntrophomonas wolfei</name>
    <dbReference type="NCBI Taxonomy" id="863"/>
    <lineage>
        <taxon>Bacteria</taxon>
        <taxon>Bacillati</taxon>
        <taxon>Bacillota</taxon>
        <taxon>Clostridia</taxon>
        <taxon>Eubacteriales</taxon>
        <taxon>Syntrophomonadaceae</taxon>
        <taxon>Syntrophomonas</taxon>
    </lineage>
</organism>
<dbReference type="AlphaFoldDB" id="A0A354YXC3"/>
<evidence type="ECO:0000313" key="3">
    <source>
        <dbReference type="EMBL" id="HBK54005.1"/>
    </source>
</evidence>
<gene>
    <name evidence="3" type="ORF">DDZ44_08725</name>
</gene>
<dbReference type="STRING" id="378794.GCA_001570625_02543"/>
<dbReference type="Proteomes" id="UP000263273">
    <property type="component" value="Unassembled WGS sequence"/>
</dbReference>
<dbReference type="EMBL" id="DNZF01000190">
    <property type="protein sequence ID" value="HBK54005.1"/>
    <property type="molecule type" value="Genomic_DNA"/>
</dbReference>
<feature type="domain" description="DUF4367" evidence="2">
    <location>
        <begin position="212"/>
        <end position="312"/>
    </location>
</feature>
<dbReference type="InterPro" id="IPR052944">
    <property type="entry name" value="Sporulation_related"/>
</dbReference>
<reference evidence="3 4" key="1">
    <citation type="journal article" date="2018" name="Nat. Biotechnol.">
        <title>A standardized bacterial taxonomy based on genome phylogeny substantially revises the tree of life.</title>
        <authorList>
            <person name="Parks D.H."/>
            <person name="Chuvochina M."/>
            <person name="Waite D.W."/>
            <person name="Rinke C."/>
            <person name="Skarshewski A."/>
            <person name="Chaumeil P.A."/>
            <person name="Hugenholtz P."/>
        </authorList>
    </citation>
    <scope>NUCLEOTIDE SEQUENCE [LARGE SCALE GENOMIC DNA]</scope>
    <source>
        <strain evidence="3">UBA10948</strain>
    </source>
</reference>
<evidence type="ECO:0000256" key="1">
    <source>
        <dbReference type="SAM" id="Phobius"/>
    </source>
</evidence>
<dbReference type="PANTHER" id="PTHR37507">
    <property type="entry name" value="SPORULATION PROTEIN YDCC"/>
    <property type="match status" value="1"/>
</dbReference>
<sequence>MWALLFIGACANCGRFLQIRRGIMTEYKQAELFNQSVNEIMEGKTPSQPGDIVEQQLFQLIARLKDTDFSRDNLAQARMRNRLLSRCREKDSKDYKKEGIMKKLFEQHRTVTVFGSLALIFMLTLTLVFPGTVTAVADNVGDNIIKMLKLGKYSTVIQMDDPAPAEKKELTEEQKEQLRKEEAASAKEDENYKVKYASIEEAQKIASFKVQAPDYLPNGYELKEVVGYKGSGDYINLYFKGKGRDIIIRERVMNEHTQFTYGTSGQVDEVDINGVTGALEESNVMWEKDGVSYSLICKGFEPEEALKIARSIK</sequence>
<proteinExistence type="predicted"/>
<name>A0A354YXC3_9FIRM</name>
<dbReference type="InterPro" id="IPR025377">
    <property type="entry name" value="DUF4367"/>
</dbReference>
<evidence type="ECO:0000313" key="4">
    <source>
        <dbReference type="Proteomes" id="UP000263273"/>
    </source>
</evidence>
<feature type="transmembrane region" description="Helical" evidence="1">
    <location>
        <begin position="111"/>
        <end position="129"/>
    </location>
</feature>
<dbReference type="PANTHER" id="PTHR37507:SF2">
    <property type="entry name" value="SPORULATION PROTEIN YDCC"/>
    <property type="match status" value="1"/>
</dbReference>
<protein>
    <recommendedName>
        <fullName evidence="2">DUF4367 domain-containing protein</fullName>
    </recommendedName>
</protein>
<keyword evidence="1" id="KW-0472">Membrane</keyword>
<keyword evidence="1" id="KW-1133">Transmembrane helix</keyword>
<dbReference type="Pfam" id="PF14285">
    <property type="entry name" value="DUF4367"/>
    <property type="match status" value="1"/>
</dbReference>